<protein>
    <submittedName>
        <fullName evidence="1">GGDEF domain-containing protein</fullName>
        <ecNumber evidence="1">2.7.7.65</ecNumber>
    </submittedName>
</protein>
<dbReference type="Proteomes" id="UP001196097">
    <property type="component" value="Chromosome"/>
</dbReference>
<dbReference type="EC" id="2.7.7.65" evidence="1"/>
<evidence type="ECO:0000313" key="1">
    <source>
        <dbReference type="EMBL" id="XRP74088.1"/>
    </source>
</evidence>
<keyword evidence="2" id="KW-1185">Reference proteome</keyword>
<accession>A0ACD5IJZ1</accession>
<keyword evidence="1" id="KW-0808">Transferase</keyword>
<reference evidence="1 2" key="1">
    <citation type="journal article" date="2021" name="ISME J.">
        <title>Genomic evolution of the class Acidithiobacillia: deep-branching Proteobacteria living in extreme acidic conditions.</title>
        <authorList>
            <person name="Moya-Beltran A."/>
            <person name="Beard S."/>
            <person name="Rojas-Villalobos C."/>
            <person name="Issotta F."/>
            <person name="Gallardo Y."/>
            <person name="Ulloa R."/>
            <person name="Giaveno A."/>
            <person name="Degli Esposti M."/>
            <person name="Johnson D.B."/>
            <person name="Quatrini R."/>
        </authorList>
    </citation>
    <scope>NUCLEOTIDE SEQUENCE [LARGE SCALE GENOMIC DNA]</scope>
    <source>
        <strain evidence="1 2">CF3</strain>
    </source>
</reference>
<keyword evidence="1" id="KW-0548">Nucleotidyltransferase</keyword>
<organism evidence="1 2">
    <name type="scientific">Acidithiobacillus ferruginosus</name>
    <dbReference type="NCBI Taxonomy" id="3063951"/>
    <lineage>
        <taxon>Bacteria</taxon>
        <taxon>Pseudomonadati</taxon>
        <taxon>Pseudomonadota</taxon>
        <taxon>Acidithiobacillia</taxon>
        <taxon>Acidithiobacillales</taxon>
        <taxon>Acidithiobacillaceae</taxon>
        <taxon>Acidithiobacillus</taxon>
    </lineage>
</organism>
<dbReference type="EMBL" id="CP130946">
    <property type="protein sequence ID" value="XRP74088.1"/>
    <property type="molecule type" value="Genomic_DNA"/>
</dbReference>
<sequence length="296" mass="33461">MTARLQNAPRSRSETRDLAEESIYLDDLINFHNAWKTFWQTWLQEHLQGKKLPRRAEQIVLQALHGPEARIPQPQKVRWYGLQASCHEILHQLQIHSEEASKNCPIPKFVPVIDAAGALEQRCFEEIVAFSKNLGEIDILTNLPNRRRMEQDMAREQALVDRGANGFIAMIDVDHFKALNDTYGHSAGDTILREIARRLRAALRHYDGLYRYGGEEFLAIFPGLGKECAMLAAQRLCRTVAAEPFQTTDGHPLNITVSIGITALAHHTSPEEKMAIADAALYRAKQGGRNQVRLVP</sequence>
<name>A0ACD5IJZ1_9PROT</name>
<gene>
    <name evidence="1" type="ORF">HF292_005405</name>
</gene>
<proteinExistence type="predicted"/>
<evidence type="ECO:0000313" key="2">
    <source>
        <dbReference type="Proteomes" id="UP001196097"/>
    </source>
</evidence>